<dbReference type="InParanoid" id="A0A251SYH1"/>
<protein>
    <submittedName>
        <fullName evidence="2">Uncharacterized protein</fullName>
    </submittedName>
</protein>
<keyword evidence="1" id="KW-1133">Transmembrane helix</keyword>
<evidence type="ECO:0000313" key="2">
    <source>
        <dbReference type="EMBL" id="OTG03878.1"/>
    </source>
</evidence>
<evidence type="ECO:0000313" key="3">
    <source>
        <dbReference type="Proteomes" id="UP000215914"/>
    </source>
</evidence>
<dbReference type="EMBL" id="CM007901">
    <property type="protein sequence ID" value="OTG03878.1"/>
    <property type="molecule type" value="Genomic_DNA"/>
</dbReference>
<dbReference type="PANTHER" id="PTHR35307:SF6">
    <property type="entry name" value="TRANSMEMBRANE PROTEIN"/>
    <property type="match status" value="1"/>
</dbReference>
<keyword evidence="1" id="KW-0472">Membrane</keyword>
<dbReference type="AlphaFoldDB" id="A0A251SYH1"/>
<feature type="transmembrane region" description="Helical" evidence="1">
    <location>
        <begin position="121"/>
        <end position="139"/>
    </location>
</feature>
<feature type="transmembrane region" description="Helical" evidence="1">
    <location>
        <begin position="329"/>
        <end position="351"/>
    </location>
</feature>
<feature type="transmembrane region" description="Helical" evidence="1">
    <location>
        <begin position="52"/>
        <end position="72"/>
    </location>
</feature>
<feature type="transmembrane region" description="Helical" evidence="1">
    <location>
        <begin position="199"/>
        <end position="227"/>
    </location>
</feature>
<keyword evidence="1" id="KW-0812">Transmembrane</keyword>
<feature type="transmembrane region" description="Helical" evidence="1">
    <location>
        <begin position="84"/>
        <end position="101"/>
    </location>
</feature>
<gene>
    <name evidence="2" type="ORF">HannXRQ_Chr12g0356141</name>
</gene>
<accession>A0A251SYH1</accession>
<evidence type="ECO:0000256" key="1">
    <source>
        <dbReference type="SAM" id="Phobius"/>
    </source>
</evidence>
<feature type="transmembrane region" description="Helical" evidence="1">
    <location>
        <begin position="411"/>
        <end position="435"/>
    </location>
</feature>
<name>A0A251SYH1_HELAN</name>
<sequence>MAFNNTIEYLDLMDRLNRTQIPDDVVRNLRKFNATIYESDLEKKYGEPLEVIGYYIIFASLCCIIATGFDLVHGFRSKKLWFPVKYFPLNAVTLAGITVAMKLPVDLSGSMPGAVDQVAKIGSIAFMCTIMANFLPSLATMNSNELLTNVIALSVLVITLVVNICIQISTGVVGNIPHKEFDIKLLERVYNTQYQQNEFVWIGIAILNVALLLLLLIILVSSSFAILNSKQIIELKYQEVHEKALIDDLHSTGELLTVEKLHQQVSKYWIMAGSGSPQFISACSVTTTASGVICVLTFLLHLLTMLWTIALCVEPETNPTKSYDSPYKWSTFGIFIVQSIGIILGTVAPFARCFASISFKLSIKSMFKVEKYWFQTLLDWKYGSISLPLLRISFPFGKHKSKVVIRTLKNVVLHFCIILQVVVVVVCKIIVLVPFPLTICLRCLKWLFRAVFSSGGETNENTEQRKYVLQVGNEHQLAESTLKRLLKSLSELIKKSEKKEPKRLLNLIKENPNKNFQGVRMFDKDDHHVQCSPSKVEYQDCWSLTAVTLTTIAITLPNIEKAKRDSLLKSVRQGLEYVTLVEETLDLNVSIQNAAKILWEEVDFRHKWLGSKLKKIASQVNKGGAQVDANLQIVQLFLKKATSKIEKGRGSPNICANSMSCVTESIIRDKESHKKLFHELSSRITDIMAACLTNLPHAIAKKCHTSVIEKREESVKVAAKLLGETKKIINILQEDYDIPNMEPKDLPFIDKWCAYLKCQANMIHMDHTYSSK</sequence>
<keyword evidence="3" id="KW-1185">Reference proteome</keyword>
<organism evidence="2 3">
    <name type="scientific">Helianthus annuus</name>
    <name type="common">Common sunflower</name>
    <dbReference type="NCBI Taxonomy" id="4232"/>
    <lineage>
        <taxon>Eukaryota</taxon>
        <taxon>Viridiplantae</taxon>
        <taxon>Streptophyta</taxon>
        <taxon>Embryophyta</taxon>
        <taxon>Tracheophyta</taxon>
        <taxon>Spermatophyta</taxon>
        <taxon>Magnoliopsida</taxon>
        <taxon>eudicotyledons</taxon>
        <taxon>Gunneridae</taxon>
        <taxon>Pentapetalae</taxon>
        <taxon>asterids</taxon>
        <taxon>campanulids</taxon>
        <taxon>Asterales</taxon>
        <taxon>Asteraceae</taxon>
        <taxon>Asteroideae</taxon>
        <taxon>Heliantheae alliance</taxon>
        <taxon>Heliantheae</taxon>
        <taxon>Helianthus</taxon>
    </lineage>
</organism>
<proteinExistence type="predicted"/>
<feature type="transmembrane region" description="Helical" evidence="1">
    <location>
        <begin position="146"/>
        <end position="169"/>
    </location>
</feature>
<dbReference type="PANTHER" id="PTHR35307">
    <property type="entry name" value="PROTEIN, PUTATIVE-RELATED"/>
    <property type="match status" value="1"/>
</dbReference>
<dbReference type="Proteomes" id="UP000215914">
    <property type="component" value="Chromosome 12"/>
</dbReference>
<feature type="transmembrane region" description="Helical" evidence="1">
    <location>
        <begin position="279"/>
        <end position="309"/>
    </location>
</feature>
<reference evidence="3" key="1">
    <citation type="journal article" date="2017" name="Nature">
        <title>The sunflower genome provides insights into oil metabolism, flowering and Asterid evolution.</title>
        <authorList>
            <person name="Badouin H."/>
            <person name="Gouzy J."/>
            <person name="Grassa C.J."/>
            <person name="Murat F."/>
            <person name="Staton S.E."/>
            <person name="Cottret L."/>
            <person name="Lelandais-Briere C."/>
            <person name="Owens G.L."/>
            <person name="Carrere S."/>
            <person name="Mayjonade B."/>
            <person name="Legrand L."/>
            <person name="Gill N."/>
            <person name="Kane N.C."/>
            <person name="Bowers J.E."/>
            <person name="Hubner S."/>
            <person name="Bellec A."/>
            <person name="Berard A."/>
            <person name="Berges H."/>
            <person name="Blanchet N."/>
            <person name="Boniface M.C."/>
            <person name="Brunel D."/>
            <person name="Catrice O."/>
            <person name="Chaidir N."/>
            <person name="Claudel C."/>
            <person name="Donnadieu C."/>
            <person name="Faraut T."/>
            <person name="Fievet G."/>
            <person name="Helmstetter N."/>
            <person name="King M."/>
            <person name="Knapp S.J."/>
            <person name="Lai Z."/>
            <person name="Le Paslier M.C."/>
            <person name="Lippi Y."/>
            <person name="Lorenzon L."/>
            <person name="Mandel J.R."/>
            <person name="Marage G."/>
            <person name="Marchand G."/>
            <person name="Marquand E."/>
            <person name="Bret-Mestries E."/>
            <person name="Morien E."/>
            <person name="Nambeesan S."/>
            <person name="Nguyen T."/>
            <person name="Pegot-Espagnet P."/>
            <person name="Pouilly N."/>
            <person name="Raftis F."/>
            <person name="Sallet E."/>
            <person name="Schiex T."/>
            <person name="Thomas J."/>
            <person name="Vandecasteele C."/>
            <person name="Vares D."/>
            <person name="Vear F."/>
            <person name="Vautrin S."/>
            <person name="Crespi M."/>
            <person name="Mangin B."/>
            <person name="Burke J.M."/>
            <person name="Salse J."/>
            <person name="Munos S."/>
            <person name="Vincourt P."/>
            <person name="Rieseberg L.H."/>
            <person name="Langlade N.B."/>
        </authorList>
    </citation>
    <scope>NUCLEOTIDE SEQUENCE [LARGE SCALE GENOMIC DNA]</scope>
    <source>
        <strain evidence="3">cv. SF193</strain>
    </source>
</reference>